<protein>
    <submittedName>
        <fullName evidence="2">RNA-binding protein</fullName>
    </submittedName>
</protein>
<evidence type="ECO:0000313" key="3">
    <source>
        <dbReference type="Proteomes" id="UP000249782"/>
    </source>
</evidence>
<name>A0A328PBP9_9EURY</name>
<dbReference type="Proteomes" id="UP000249782">
    <property type="component" value="Unassembled WGS sequence"/>
</dbReference>
<dbReference type="PANTHER" id="PTHR40733:SF1">
    <property type="entry name" value="SMALL ZINC FINGER PROTEIN HVO-2753-LIKE ZINC-BINDING POCKET DOMAIN-CONTAINING PROTEIN"/>
    <property type="match status" value="1"/>
</dbReference>
<organism evidence="2 3">
    <name type="scientific">Methanothermobacter tenebrarum</name>
    <dbReference type="NCBI Taxonomy" id="680118"/>
    <lineage>
        <taxon>Archaea</taxon>
        <taxon>Methanobacteriati</taxon>
        <taxon>Methanobacteriota</taxon>
        <taxon>Methanomada group</taxon>
        <taxon>Methanobacteria</taxon>
        <taxon>Methanobacteriales</taxon>
        <taxon>Methanobacteriaceae</taxon>
        <taxon>Methanothermobacter</taxon>
    </lineage>
</organism>
<dbReference type="AlphaFoldDB" id="A0A328PBP9"/>
<dbReference type="InterPro" id="IPR011668">
    <property type="entry name" value="HVO_2753-like_ZBP"/>
</dbReference>
<keyword evidence="3" id="KW-1185">Reference proteome</keyword>
<dbReference type="OrthoDB" id="35104at2157"/>
<dbReference type="InterPro" id="IPR044720">
    <property type="entry name" value="HVO_2753-like"/>
</dbReference>
<accession>A0A328PBP9</accession>
<dbReference type="NCBIfam" id="NF011481">
    <property type="entry name" value="PRK14890.1"/>
    <property type="match status" value="1"/>
</dbReference>
<comment type="caution">
    <text evidence="2">The sequence shown here is derived from an EMBL/GenBank/DDBJ whole genome shotgun (WGS) entry which is preliminary data.</text>
</comment>
<dbReference type="PANTHER" id="PTHR40733">
    <property type="entry name" value="ZINC-RIBBON RNA-BINDING PROTEIN INVOLVED IN TRANSLATION-RELATED"/>
    <property type="match status" value="1"/>
</dbReference>
<reference evidence="2 3" key="1">
    <citation type="submission" date="2018-06" db="EMBL/GenBank/DDBJ databases">
        <title>Draft genome sequence of hyperthermophilic methanogen Methanothermobacter tenebrarum sp. MCM-B 1447.</title>
        <authorList>
            <person name="Pore S.D."/>
            <person name="Dagar S."/>
            <person name="Dhakephalkar P.K."/>
        </authorList>
    </citation>
    <scope>NUCLEOTIDE SEQUENCE [LARGE SCALE GENOMIC DNA]</scope>
    <source>
        <strain evidence="2 3">MCM B 1447</strain>
    </source>
</reference>
<dbReference type="EMBL" id="QLOE01000004">
    <property type="protein sequence ID" value="RAO79140.1"/>
    <property type="molecule type" value="Genomic_DNA"/>
</dbReference>
<evidence type="ECO:0000313" key="2">
    <source>
        <dbReference type="EMBL" id="RAO79140.1"/>
    </source>
</evidence>
<sequence length="53" mass="6258">MAKIRCTSCRQEIPLVESYVKFECPFCEEIIYRCEKCRTFGHPYKCKCGFEGP</sequence>
<dbReference type="Pfam" id="PF07754">
    <property type="entry name" value="HVO_2753_ZBP"/>
    <property type="match status" value="1"/>
</dbReference>
<gene>
    <name evidence="2" type="ORF">DPC56_04245</name>
</gene>
<dbReference type="RefSeq" id="WP_112093827.1">
    <property type="nucleotide sequence ID" value="NZ_QLOE01000004.1"/>
</dbReference>
<feature type="domain" description="Small zinc finger protein HVO-2753-like zinc-binding pocket" evidence="1">
    <location>
        <begin position="6"/>
        <end position="49"/>
    </location>
</feature>
<proteinExistence type="predicted"/>
<evidence type="ECO:0000259" key="1">
    <source>
        <dbReference type="Pfam" id="PF07754"/>
    </source>
</evidence>